<dbReference type="STRING" id="31246.A0A183NPS6"/>
<feature type="repeat" description="MVP" evidence="1">
    <location>
        <begin position="62"/>
        <end position="113"/>
    </location>
</feature>
<dbReference type="GO" id="GO:0005634">
    <property type="term" value="C:nucleus"/>
    <property type="evidence" value="ECO:0007669"/>
    <property type="project" value="TreeGrafter"/>
</dbReference>
<dbReference type="GO" id="GO:0005737">
    <property type="term" value="C:cytoplasm"/>
    <property type="evidence" value="ECO:0007669"/>
    <property type="project" value="UniProtKB-SubCell"/>
</dbReference>
<dbReference type="PANTHER" id="PTHR14165">
    <property type="entry name" value="MAJOR VAULT PROTEIN"/>
    <property type="match status" value="1"/>
</dbReference>
<dbReference type="Pfam" id="PF17794">
    <property type="entry name" value="Vault_2"/>
    <property type="match status" value="1"/>
</dbReference>
<dbReference type="Gene3D" id="2.30.30.550">
    <property type="entry name" value="Major Vault Protein repeat"/>
    <property type="match status" value="1"/>
</dbReference>
<feature type="repeat" description="MVP" evidence="1">
    <location>
        <begin position="1"/>
        <end position="61"/>
    </location>
</feature>
<accession>A0A183NPS6</accession>
<keyword evidence="1" id="KW-0963">Cytoplasm</keyword>
<dbReference type="AlphaFoldDB" id="A0A183NPS6"/>
<dbReference type="GO" id="GO:1990904">
    <property type="term" value="C:ribonucleoprotein complex"/>
    <property type="evidence" value="ECO:0007669"/>
    <property type="project" value="UniProtKB-UniRule"/>
</dbReference>
<evidence type="ECO:0000313" key="3">
    <source>
        <dbReference type="Proteomes" id="UP000269396"/>
    </source>
</evidence>
<protein>
    <submittedName>
        <fullName evidence="2">Uncharacterized protein</fullName>
    </submittedName>
</protein>
<dbReference type="Proteomes" id="UP000269396">
    <property type="component" value="Unassembled WGS sequence"/>
</dbReference>
<gene>
    <name evidence="2" type="ORF">SMTD_LOCUS4110</name>
</gene>
<dbReference type="PROSITE" id="PS51224">
    <property type="entry name" value="MVP"/>
    <property type="match status" value="2"/>
</dbReference>
<dbReference type="InterPro" id="IPR002499">
    <property type="entry name" value="Vault_N"/>
</dbReference>
<dbReference type="FunFam" id="2.30.30.550:FF:000001">
    <property type="entry name" value="major vault protein-like"/>
    <property type="match status" value="1"/>
</dbReference>
<dbReference type="InterPro" id="IPR043179">
    <property type="entry name" value="Vault_2_sf"/>
</dbReference>
<proteinExistence type="predicted"/>
<organism evidence="2 3">
    <name type="scientific">Schistosoma mattheei</name>
    <dbReference type="NCBI Taxonomy" id="31246"/>
    <lineage>
        <taxon>Eukaryota</taxon>
        <taxon>Metazoa</taxon>
        <taxon>Spiralia</taxon>
        <taxon>Lophotrochozoa</taxon>
        <taxon>Platyhelminthes</taxon>
        <taxon>Trematoda</taxon>
        <taxon>Digenea</taxon>
        <taxon>Strigeidida</taxon>
        <taxon>Schistosomatoidea</taxon>
        <taxon>Schistosomatidae</taxon>
        <taxon>Schistosoma</taxon>
    </lineage>
</organism>
<keyword evidence="3" id="KW-1185">Reference proteome</keyword>
<dbReference type="FunFam" id="2.30.30.560:FF:000002">
    <property type="entry name" value="Major vault protein-alpha"/>
    <property type="match status" value="1"/>
</dbReference>
<dbReference type="InterPro" id="IPR041134">
    <property type="entry name" value="Vault_2"/>
</dbReference>
<dbReference type="InterPro" id="IPR043023">
    <property type="entry name" value="MVP_rep_sf"/>
</dbReference>
<dbReference type="InterPro" id="IPR041139">
    <property type="entry name" value="MVP_rep_dom"/>
</dbReference>
<keyword evidence="1" id="KW-0687">Ribonucleoprotein</keyword>
<evidence type="ECO:0000313" key="2">
    <source>
        <dbReference type="EMBL" id="VDP02843.1"/>
    </source>
</evidence>
<reference evidence="2 3" key="1">
    <citation type="submission" date="2018-11" db="EMBL/GenBank/DDBJ databases">
        <authorList>
            <consortium name="Pathogen Informatics"/>
        </authorList>
    </citation>
    <scope>NUCLEOTIDE SEQUENCE [LARGE SCALE GENOMIC DNA]</scope>
    <source>
        <strain>Denwood</strain>
        <strain evidence="3">Zambia</strain>
    </source>
</reference>
<dbReference type="PANTHER" id="PTHR14165:SF3">
    <property type="entry name" value="MAJOR VAULT PROTEIN"/>
    <property type="match status" value="1"/>
</dbReference>
<dbReference type="Pfam" id="PF01505">
    <property type="entry name" value="Vault"/>
    <property type="match status" value="1"/>
</dbReference>
<evidence type="ECO:0000256" key="1">
    <source>
        <dbReference type="PROSITE-ProRule" id="PRU00571"/>
    </source>
</evidence>
<dbReference type="InterPro" id="IPR039059">
    <property type="entry name" value="MVP"/>
</dbReference>
<dbReference type="Gene3D" id="2.30.30.560">
    <property type="match status" value="1"/>
</dbReference>
<name>A0A183NPS6_9TREM</name>
<sequence length="144" mass="16630">MMYCVIRNPVITDKDGVPVVDKYGQVKVRMGDEEYRFAQDPFPLYPGEALKDIVRPLPVVLPNSALRLRAVSDFEDGNVNRIAGEEWLFEGPGKYFISRLISGWFGNNLFDLDIITIVADVKTARSKFRLFKIFDTTRKYDERF</sequence>
<dbReference type="EMBL" id="UZAL01009955">
    <property type="protein sequence ID" value="VDP02843.1"/>
    <property type="molecule type" value="Genomic_DNA"/>
</dbReference>
<comment type="subcellular location">
    <subcellularLocation>
        <location evidence="1">Cytoplasm</location>
    </subcellularLocation>
</comment>